<feature type="transmembrane region" description="Helical" evidence="1">
    <location>
        <begin position="23"/>
        <end position="44"/>
    </location>
</feature>
<feature type="transmembrane region" description="Helical" evidence="1">
    <location>
        <begin position="53"/>
        <end position="72"/>
    </location>
</feature>
<evidence type="ECO:0000313" key="4">
    <source>
        <dbReference type="EMBL" id="TWB49686.1"/>
    </source>
</evidence>
<sequence length="471" mass="51474">MLLLFLLSFIGELIIRNHNPDAAFYLLPFRAFELLIGCILATVVNKVTLAPKMVAPISYTGLLMIILSMVLIDEAMSFPGVVALIPCLGTALVIWGGENGKTALSRFIGSGPFKFIGNISYSLYLVHWPFLVVWRHLAPGADSAIYIAASLIMCTFLAWLSYQFIEQPFIRKRVRGRLAPALIVGAALPVLAFGGLVIANQGYPSRFNDSAREVMAGKDTLDAFLKGIRKGTCFIDIDNQVSDFNEKSCLGQKPSDPVLWGDSTLAHLYHGLAPRAQEYGVTLGQLTSSGCPPILDLVVPKRPNCLEFNHLAFQMILSHKPQRVILGGAWVESMLPELDKTILRLKEAGVSVTVLGPPEMFLRPVPTILTERRQKGDRSIFPGNDLNKSVSKDLDSLLAQHFRGSDVRYISTPGVVCGGAEKCIMALGDTPVYLDFVHLTTTGSLYYGQRLAPDLFSETGGFLAGHTLHTP</sequence>
<dbReference type="InterPro" id="IPR002656">
    <property type="entry name" value="Acyl_transf_3_dom"/>
</dbReference>
<feature type="domain" description="SGNH" evidence="3">
    <location>
        <begin position="247"/>
        <end position="453"/>
    </location>
</feature>
<keyword evidence="1" id="KW-0812">Transmembrane</keyword>
<dbReference type="Pfam" id="PF19040">
    <property type="entry name" value="SGNH"/>
    <property type="match status" value="1"/>
</dbReference>
<feature type="domain" description="Acyltransferase 3" evidence="2">
    <location>
        <begin position="3"/>
        <end position="162"/>
    </location>
</feature>
<comment type="caution">
    <text evidence="4">The sequence shown here is derived from an EMBL/GenBank/DDBJ whole genome shotgun (WGS) entry which is preliminary data.</text>
</comment>
<evidence type="ECO:0000259" key="3">
    <source>
        <dbReference type="Pfam" id="PF19040"/>
    </source>
</evidence>
<dbReference type="GO" id="GO:0009103">
    <property type="term" value="P:lipopolysaccharide biosynthetic process"/>
    <property type="evidence" value="ECO:0007669"/>
    <property type="project" value="TreeGrafter"/>
</dbReference>
<feature type="transmembrane region" description="Helical" evidence="1">
    <location>
        <begin position="177"/>
        <end position="199"/>
    </location>
</feature>
<evidence type="ECO:0000259" key="2">
    <source>
        <dbReference type="Pfam" id="PF01757"/>
    </source>
</evidence>
<dbReference type="InterPro" id="IPR050879">
    <property type="entry name" value="Acyltransferase_3"/>
</dbReference>
<dbReference type="InterPro" id="IPR043968">
    <property type="entry name" value="SGNH"/>
</dbReference>
<reference evidence="4 5" key="1">
    <citation type="submission" date="2019-06" db="EMBL/GenBank/DDBJ databases">
        <title>Genomic Encyclopedia of Type Strains, Phase IV (KMG-V): Genome sequencing to study the core and pangenomes of soil and plant-associated prokaryotes.</title>
        <authorList>
            <person name="Whitman W."/>
        </authorList>
    </citation>
    <scope>NUCLEOTIDE SEQUENCE [LARGE SCALE GENOMIC DNA]</scope>
    <source>
        <strain evidence="4 5">BR 11140</strain>
    </source>
</reference>
<organism evidence="4 5">
    <name type="scientific">Nitrospirillum amazonense</name>
    <dbReference type="NCBI Taxonomy" id="28077"/>
    <lineage>
        <taxon>Bacteria</taxon>
        <taxon>Pseudomonadati</taxon>
        <taxon>Pseudomonadota</taxon>
        <taxon>Alphaproteobacteria</taxon>
        <taxon>Rhodospirillales</taxon>
        <taxon>Azospirillaceae</taxon>
        <taxon>Nitrospirillum</taxon>
    </lineage>
</organism>
<dbReference type="Pfam" id="PF01757">
    <property type="entry name" value="Acyl_transf_3"/>
    <property type="match status" value="1"/>
</dbReference>
<feature type="transmembrane region" description="Helical" evidence="1">
    <location>
        <begin position="115"/>
        <end position="137"/>
    </location>
</feature>
<name>A0A560HSV5_9PROT</name>
<dbReference type="PANTHER" id="PTHR23028">
    <property type="entry name" value="ACETYLTRANSFERASE"/>
    <property type="match status" value="1"/>
</dbReference>
<gene>
    <name evidence="4" type="ORF">FBZ92_125123</name>
</gene>
<dbReference type="PANTHER" id="PTHR23028:SF53">
    <property type="entry name" value="ACYL_TRANSF_3 DOMAIN-CONTAINING PROTEIN"/>
    <property type="match status" value="1"/>
</dbReference>
<evidence type="ECO:0000313" key="5">
    <source>
        <dbReference type="Proteomes" id="UP000318050"/>
    </source>
</evidence>
<evidence type="ECO:0000256" key="1">
    <source>
        <dbReference type="SAM" id="Phobius"/>
    </source>
</evidence>
<keyword evidence="1" id="KW-1133">Transmembrane helix</keyword>
<proteinExistence type="predicted"/>
<dbReference type="AlphaFoldDB" id="A0A560HSV5"/>
<protein>
    <submittedName>
        <fullName evidence="4">Uncharacterized protein</fullName>
    </submittedName>
</protein>
<dbReference type="GO" id="GO:0016747">
    <property type="term" value="F:acyltransferase activity, transferring groups other than amino-acyl groups"/>
    <property type="evidence" value="ECO:0007669"/>
    <property type="project" value="InterPro"/>
</dbReference>
<dbReference type="Proteomes" id="UP000318050">
    <property type="component" value="Unassembled WGS sequence"/>
</dbReference>
<keyword evidence="1" id="KW-0472">Membrane</keyword>
<accession>A0A560HSV5</accession>
<feature type="transmembrane region" description="Helical" evidence="1">
    <location>
        <begin position="143"/>
        <end position="165"/>
    </location>
</feature>
<feature type="transmembrane region" description="Helical" evidence="1">
    <location>
        <begin position="78"/>
        <end position="95"/>
    </location>
</feature>
<dbReference type="EMBL" id="VITT01000025">
    <property type="protein sequence ID" value="TWB49686.1"/>
    <property type="molecule type" value="Genomic_DNA"/>
</dbReference>
<dbReference type="GO" id="GO:0016020">
    <property type="term" value="C:membrane"/>
    <property type="evidence" value="ECO:0007669"/>
    <property type="project" value="TreeGrafter"/>
</dbReference>